<dbReference type="EMBL" id="CP009438">
    <property type="protein sequence ID" value="AIS01675.1"/>
    <property type="molecule type" value="Genomic_DNA"/>
</dbReference>
<name>A0A089XKD9_STRGA</name>
<dbReference type="InterPro" id="IPR051606">
    <property type="entry name" value="Polyketide_Oxido-like"/>
</dbReference>
<dbReference type="InterPro" id="IPR016040">
    <property type="entry name" value="NAD(P)-bd_dom"/>
</dbReference>
<protein>
    <submittedName>
        <fullName evidence="2">NmrA family protein</fullName>
    </submittedName>
</protein>
<gene>
    <name evidence="2" type="ORF">SGLAU_28700</name>
</gene>
<dbReference type="SUPFAM" id="SSF51735">
    <property type="entry name" value="NAD(P)-binding Rossmann-fold domains"/>
    <property type="match status" value="1"/>
</dbReference>
<organism evidence="2 3">
    <name type="scientific">Streptomyces glaucescens</name>
    <dbReference type="NCBI Taxonomy" id="1907"/>
    <lineage>
        <taxon>Bacteria</taxon>
        <taxon>Bacillati</taxon>
        <taxon>Actinomycetota</taxon>
        <taxon>Actinomycetes</taxon>
        <taxon>Kitasatosporales</taxon>
        <taxon>Streptomycetaceae</taxon>
        <taxon>Streptomyces</taxon>
    </lineage>
</organism>
<evidence type="ECO:0000313" key="3">
    <source>
        <dbReference type="Proteomes" id="UP000029482"/>
    </source>
</evidence>
<evidence type="ECO:0000313" key="2">
    <source>
        <dbReference type="EMBL" id="AIS01675.1"/>
    </source>
</evidence>
<dbReference type="GO" id="GO:0004074">
    <property type="term" value="F:biliverdin reductase [NAD(P)H] activity"/>
    <property type="evidence" value="ECO:0007669"/>
    <property type="project" value="TreeGrafter"/>
</dbReference>
<sequence>MKIVVFGAHGSTGRRTTEQALAAGHFVTAVTRRPDGFPLTHPALRVAVADVLDPDAVDRAVAGQDAVVSALGVPFGRRPVTVYSTGLAHITRAMTGHGVSRLVAVTSTFLFGTEAPGEGLFFRKVMEPLVTRVLGRTVYADMRRMEDAVRHSGLAWTVLRPGGLFDTDTVSDYRLATRRLPGRYTSRADLAHALLRHATGEAHVHAFVDVRTTENTPGMLDLLRKEALRK</sequence>
<dbReference type="Pfam" id="PF13460">
    <property type="entry name" value="NAD_binding_10"/>
    <property type="match status" value="1"/>
</dbReference>
<accession>A0A089XKD9</accession>
<dbReference type="OrthoDB" id="3763081at2"/>
<feature type="domain" description="NAD(P)-binding" evidence="1">
    <location>
        <begin position="7"/>
        <end position="196"/>
    </location>
</feature>
<dbReference type="RefSeq" id="WP_043505371.1">
    <property type="nucleotide sequence ID" value="NZ_CP009438.1"/>
</dbReference>
<dbReference type="AlphaFoldDB" id="A0A089XKD9"/>
<dbReference type="Gene3D" id="3.40.50.720">
    <property type="entry name" value="NAD(P)-binding Rossmann-like Domain"/>
    <property type="match status" value="1"/>
</dbReference>
<dbReference type="InterPro" id="IPR036291">
    <property type="entry name" value="NAD(P)-bd_dom_sf"/>
</dbReference>
<dbReference type="Proteomes" id="UP000029482">
    <property type="component" value="Chromosome"/>
</dbReference>
<dbReference type="GO" id="GO:0042602">
    <property type="term" value="F:riboflavin reductase (NADPH) activity"/>
    <property type="evidence" value="ECO:0007669"/>
    <property type="project" value="TreeGrafter"/>
</dbReference>
<reference evidence="3" key="1">
    <citation type="journal article" date="2015" name="J. Biotechnol.">
        <title>Complete genome sequence of the actinobacterium Streptomyces glaucescens GLA.O (DSM 40922) consisting of a linear chromosome and one linear plasmid.</title>
        <authorList>
            <person name="Ortseifen V."/>
            <person name="Winkler A."/>
            <person name="Albersmeier A."/>
            <person name="Wendler S."/>
            <person name="Puhler A."/>
            <person name="Kalinowski J."/>
            <person name="Ruckert C."/>
        </authorList>
    </citation>
    <scope>NUCLEOTIDE SEQUENCE [LARGE SCALE GENOMIC DNA]</scope>
    <source>
        <strain evidence="3">DSM 40922 / GLA O</strain>
    </source>
</reference>
<dbReference type="PANTHER" id="PTHR43355:SF2">
    <property type="entry name" value="FLAVIN REDUCTASE (NADPH)"/>
    <property type="match status" value="1"/>
</dbReference>
<evidence type="ECO:0000259" key="1">
    <source>
        <dbReference type="Pfam" id="PF13460"/>
    </source>
</evidence>
<dbReference type="KEGG" id="sgu:SGLAU_28700"/>
<dbReference type="PANTHER" id="PTHR43355">
    <property type="entry name" value="FLAVIN REDUCTASE (NADPH)"/>
    <property type="match status" value="1"/>
</dbReference>
<dbReference type="HOGENOM" id="CLU_025711_4_5_11"/>
<proteinExistence type="predicted"/>
<keyword evidence="3" id="KW-1185">Reference proteome</keyword>
<dbReference type="eggNOG" id="COG0702">
    <property type="taxonomic scope" value="Bacteria"/>
</dbReference>
<dbReference type="STRING" id="1907.SGLAU_28700"/>